<evidence type="ECO:0000313" key="2">
    <source>
        <dbReference type="EMBL" id="AQT68664.1"/>
    </source>
</evidence>
<name>A0A1U9NLQ2_9BACT</name>
<feature type="region of interest" description="Disordered" evidence="1">
    <location>
        <begin position="1"/>
        <end position="37"/>
    </location>
</feature>
<dbReference type="Proteomes" id="UP000189674">
    <property type="component" value="Chromosome"/>
</dbReference>
<gene>
    <name evidence="2" type="ORF">STSP2_01833</name>
</gene>
<organism evidence="2 3">
    <name type="scientific">Anaerohalosphaera lusitana</name>
    <dbReference type="NCBI Taxonomy" id="1936003"/>
    <lineage>
        <taxon>Bacteria</taxon>
        <taxon>Pseudomonadati</taxon>
        <taxon>Planctomycetota</taxon>
        <taxon>Phycisphaerae</taxon>
        <taxon>Sedimentisphaerales</taxon>
        <taxon>Anaerohalosphaeraceae</taxon>
        <taxon>Anaerohalosphaera</taxon>
    </lineage>
</organism>
<dbReference type="AlphaFoldDB" id="A0A1U9NLQ2"/>
<feature type="compositionally biased region" description="Pro residues" evidence="1">
    <location>
        <begin position="1"/>
        <end position="11"/>
    </location>
</feature>
<protein>
    <submittedName>
        <fullName evidence="2">Uncharacterized protein</fullName>
    </submittedName>
</protein>
<keyword evidence="3" id="KW-1185">Reference proteome</keyword>
<sequence>MTNPEHPPPRSQLPKTHKADHTQTPQPKTKKEKDIHRLQNTSCRKIPNPNPVLIMIIIINKTPLQTFSSCSFVPSAVKLLSKISYLTGRILPVISTLLSPHLCLLLPHFFLVLPYFCPTFHPRKTPKNSRFQPMSYLPGVHAPLIYRHFTPHFTPLTGSFYRLFTQFQYPRPLPSQPLRKLIPLHLLPQPVTLFYRLYHEVFVLLIPAV</sequence>
<dbReference type="EMBL" id="CP019791">
    <property type="protein sequence ID" value="AQT68664.1"/>
    <property type="molecule type" value="Genomic_DNA"/>
</dbReference>
<dbReference type="KEGG" id="alus:STSP2_01833"/>
<accession>A0A1U9NLQ2</accession>
<evidence type="ECO:0000256" key="1">
    <source>
        <dbReference type="SAM" id="MobiDB-lite"/>
    </source>
</evidence>
<evidence type="ECO:0000313" key="3">
    <source>
        <dbReference type="Proteomes" id="UP000189674"/>
    </source>
</evidence>
<reference evidence="3" key="1">
    <citation type="submission" date="2017-02" db="EMBL/GenBank/DDBJ databases">
        <title>Comparative genomics and description of representatives of a novel lineage of planctomycetes thriving in anoxic sediments.</title>
        <authorList>
            <person name="Spring S."/>
            <person name="Bunk B."/>
            <person name="Sproer C."/>
        </authorList>
    </citation>
    <scope>NUCLEOTIDE SEQUENCE [LARGE SCALE GENOMIC DNA]</scope>
    <source>
        <strain evidence="3">ST-NAGAB-D1</strain>
    </source>
</reference>
<proteinExistence type="predicted"/>